<evidence type="ECO:0000313" key="3">
    <source>
        <dbReference type="Proteomes" id="UP000265325"/>
    </source>
</evidence>
<proteinExistence type="predicted"/>
<dbReference type="RefSeq" id="WP_046906924.1">
    <property type="nucleotide sequence ID" value="NZ_BAAAXG010000026.1"/>
</dbReference>
<gene>
    <name evidence="2" type="ORF">VO63_08125</name>
</gene>
<sequence length="60" mass="6870">MGIKDQFQDKARELADQAKSMPSKKDEASQRAARAKERGQESLDDAQREAEDRLDRDYDA</sequence>
<protein>
    <submittedName>
        <fullName evidence="2">Uncharacterized protein</fullName>
    </submittedName>
</protein>
<accession>A0A2P2GSB6</accession>
<dbReference type="Proteomes" id="UP000265325">
    <property type="component" value="Unassembled WGS sequence"/>
</dbReference>
<feature type="compositionally biased region" description="Basic and acidic residues" evidence="1">
    <location>
        <begin position="1"/>
        <end position="16"/>
    </location>
</feature>
<organism evidence="2 3">
    <name type="scientific">Streptomyces showdoensis</name>
    <dbReference type="NCBI Taxonomy" id="68268"/>
    <lineage>
        <taxon>Bacteria</taxon>
        <taxon>Bacillati</taxon>
        <taxon>Actinomycetota</taxon>
        <taxon>Actinomycetes</taxon>
        <taxon>Kitasatosporales</taxon>
        <taxon>Streptomycetaceae</taxon>
        <taxon>Streptomyces</taxon>
    </lineage>
</organism>
<name>A0A2P2GSB6_STREW</name>
<feature type="compositionally biased region" description="Basic and acidic residues" evidence="1">
    <location>
        <begin position="23"/>
        <end position="60"/>
    </location>
</feature>
<keyword evidence="3" id="KW-1185">Reference proteome</keyword>
<dbReference type="AlphaFoldDB" id="A0A2P2GSB6"/>
<dbReference type="EMBL" id="LAQS01000009">
    <property type="protein sequence ID" value="KKZ74392.1"/>
    <property type="molecule type" value="Genomic_DNA"/>
</dbReference>
<evidence type="ECO:0000256" key="1">
    <source>
        <dbReference type="SAM" id="MobiDB-lite"/>
    </source>
</evidence>
<comment type="caution">
    <text evidence="2">The sequence shown here is derived from an EMBL/GenBank/DDBJ whole genome shotgun (WGS) entry which is preliminary data.</text>
</comment>
<dbReference type="OrthoDB" id="4328151at2"/>
<reference evidence="2 3" key="1">
    <citation type="submission" date="2015-05" db="EMBL/GenBank/DDBJ databases">
        <title>Draft Genome assembly of Streptomyces showdoensis.</title>
        <authorList>
            <person name="Thapa K.K."/>
            <person name="Metsa-Ketela M."/>
        </authorList>
    </citation>
    <scope>NUCLEOTIDE SEQUENCE [LARGE SCALE GENOMIC DNA]</scope>
    <source>
        <strain evidence="2 3">ATCC 15227</strain>
    </source>
</reference>
<feature type="region of interest" description="Disordered" evidence="1">
    <location>
        <begin position="1"/>
        <end position="60"/>
    </location>
</feature>
<evidence type="ECO:0000313" key="2">
    <source>
        <dbReference type="EMBL" id="KKZ74392.1"/>
    </source>
</evidence>